<organism evidence="1 2">
    <name type="scientific">Rhodococcus ruber</name>
    <dbReference type="NCBI Taxonomy" id="1830"/>
    <lineage>
        <taxon>Bacteria</taxon>
        <taxon>Bacillati</taxon>
        <taxon>Actinomycetota</taxon>
        <taxon>Actinomycetes</taxon>
        <taxon>Mycobacteriales</taxon>
        <taxon>Nocardiaceae</taxon>
        <taxon>Rhodococcus</taxon>
    </lineage>
</organism>
<gene>
    <name evidence="1" type="ORF">O4220_22090</name>
</gene>
<protein>
    <submittedName>
        <fullName evidence="1">WXG100 family type VII secretion target</fullName>
    </submittedName>
</protein>
<name>A0ABT4MJP6_9NOCA</name>
<accession>A0ABT4MJP6</accession>
<dbReference type="InterPro" id="IPR036689">
    <property type="entry name" value="ESAT-6-like_sf"/>
</dbReference>
<comment type="caution">
    <text evidence="1">The sequence shown here is derived from an EMBL/GenBank/DDBJ whole genome shotgun (WGS) entry which is preliminary data.</text>
</comment>
<proteinExistence type="predicted"/>
<dbReference type="NCBIfam" id="TIGR03930">
    <property type="entry name" value="WXG100_ESAT6"/>
    <property type="match status" value="1"/>
</dbReference>
<sequence>MGYPGGPESTGSSNGVTVTPQELVAAGATIEGLSVSINASNSAVRSIVEQTAEAWVGKAGKSFQDVMAQWDTSAQKMRSALEQISADIKTNGHGYSDADDDNVSAVNQVAGSLNSGLSSFK</sequence>
<dbReference type="SUPFAM" id="SSF140453">
    <property type="entry name" value="EsxAB dimer-like"/>
    <property type="match status" value="1"/>
</dbReference>
<dbReference type="InterPro" id="IPR010310">
    <property type="entry name" value="T7SS_ESAT-6-like"/>
</dbReference>
<keyword evidence="2" id="KW-1185">Reference proteome</keyword>
<evidence type="ECO:0000313" key="2">
    <source>
        <dbReference type="Proteomes" id="UP001081071"/>
    </source>
</evidence>
<reference evidence="1" key="1">
    <citation type="submission" date="2022-12" db="EMBL/GenBank/DDBJ databases">
        <authorList>
            <person name="Krivoruchko A.V."/>
            <person name="Elkin A."/>
        </authorList>
    </citation>
    <scope>NUCLEOTIDE SEQUENCE</scope>
    <source>
        <strain evidence="1">IEGM 1391</strain>
    </source>
</reference>
<dbReference type="Proteomes" id="UP001081071">
    <property type="component" value="Unassembled WGS sequence"/>
</dbReference>
<dbReference type="Gene3D" id="1.10.287.1060">
    <property type="entry name" value="ESAT-6-like"/>
    <property type="match status" value="1"/>
</dbReference>
<dbReference type="EMBL" id="JAPWIJ010000010">
    <property type="protein sequence ID" value="MCZ4521213.1"/>
    <property type="molecule type" value="Genomic_DNA"/>
</dbReference>
<dbReference type="Pfam" id="PF06013">
    <property type="entry name" value="WXG100"/>
    <property type="match status" value="1"/>
</dbReference>
<evidence type="ECO:0000313" key="1">
    <source>
        <dbReference type="EMBL" id="MCZ4521213.1"/>
    </source>
</evidence>
<dbReference type="RefSeq" id="WP_032376662.1">
    <property type="nucleotide sequence ID" value="NZ_JAPWIJ010000010.1"/>
</dbReference>